<keyword evidence="4" id="KW-1185">Reference proteome</keyword>
<proteinExistence type="predicted"/>
<comment type="caution">
    <text evidence="3">The sequence shown here is derived from an EMBL/GenBank/DDBJ whole genome shotgun (WGS) entry which is preliminary data.</text>
</comment>
<dbReference type="RefSeq" id="WP_253760521.1">
    <property type="nucleotide sequence ID" value="NZ_JAMZDZ010000001.1"/>
</dbReference>
<dbReference type="Pfam" id="PF01266">
    <property type="entry name" value="DAO"/>
    <property type="match status" value="1"/>
</dbReference>
<organism evidence="3 4">
    <name type="scientific">Hamadaea flava</name>
    <dbReference type="NCBI Taxonomy" id="1742688"/>
    <lineage>
        <taxon>Bacteria</taxon>
        <taxon>Bacillati</taxon>
        <taxon>Actinomycetota</taxon>
        <taxon>Actinomycetes</taxon>
        <taxon>Micromonosporales</taxon>
        <taxon>Micromonosporaceae</taxon>
        <taxon>Hamadaea</taxon>
    </lineage>
</organism>
<dbReference type="GO" id="GO:0016491">
    <property type="term" value="F:oxidoreductase activity"/>
    <property type="evidence" value="ECO:0007669"/>
    <property type="project" value="UniProtKB-KW"/>
</dbReference>
<evidence type="ECO:0000313" key="3">
    <source>
        <dbReference type="EMBL" id="MFC4136698.1"/>
    </source>
</evidence>
<reference evidence="4" key="1">
    <citation type="journal article" date="2019" name="Int. J. Syst. Evol. Microbiol.">
        <title>The Global Catalogue of Microorganisms (GCM) 10K type strain sequencing project: providing services to taxonomists for standard genome sequencing and annotation.</title>
        <authorList>
            <consortium name="The Broad Institute Genomics Platform"/>
            <consortium name="The Broad Institute Genome Sequencing Center for Infectious Disease"/>
            <person name="Wu L."/>
            <person name="Ma J."/>
        </authorList>
    </citation>
    <scope>NUCLEOTIDE SEQUENCE [LARGE SCALE GENOMIC DNA]</scope>
    <source>
        <strain evidence="4">CGMCC 4.7289</strain>
    </source>
</reference>
<dbReference type="EMBL" id="JBHSAY010000033">
    <property type="protein sequence ID" value="MFC4136698.1"/>
    <property type="molecule type" value="Genomic_DNA"/>
</dbReference>
<accession>A0ABV8M2D6</accession>
<gene>
    <name evidence="3" type="ORF">ACFOZ4_39345</name>
</gene>
<dbReference type="SUPFAM" id="SSF54373">
    <property type="entry name" value="FAD-linked reductases, C-terminal domain"/>
    <property type="match status" value="1"/>
</dbReference>
<dbReference type="Proteomes" id="UP001595816">
    <property type="component" value="Unassembled WGS sequence"/>
</dbReference>
<dbReference type="EC" id="1.-.-.-" evidence="3"/>
<dbReference type="InterPro" id="IPR036188">
    <property type="entry name" value="FAD/NAD-bd_sf"/>
</dbReference>
<name>A0ABV8M2D6_9ACTN</name>
<protein>
    <submittedName>
        <fullName evidence="3">NAD(P)/FAD-dependent oxidoreductase</fullName>
        <ecNumber evidence="3">1.-.-.-</ecNumber>
    </submittedName>
</protein>
<keyword evidence="1 3" id="KW-0560">Oxidoreductase</keyword>
<evidence type="ECO:0000259" key="2">
    <source>
        <dbReference type="Pfam" id="PF01266"/>
    </source>
</evidence>
<sequence>MRVTVIGAGVVGAACAYACAQRGLKVTVLDRGGLVAGTTGSGEGNILVSDKEPGPELDLALRSNALWRDWEAELNRQVGYDTAGGIQLERKGGLIVTRTSRGMRALAATTGELVDERAVRELEPLLAADILGGAFFPQDMQVQPARAAAAMLAGAREHGAEVRLRTEVRDLPADADAVINATGAWAAQFGIALPVEPRRGFILVTEPLPLLIRHKVYSAEYLENVASGDADLQTSTVVESTPGGPVLIGATRERVGFDATPNREALRKLAAGAAALFPFLTDVRIMRTYHGFRPYAADHLPVIGPDPLTPRLWHAHGHEGAGIGLAPATGELIADLLTGSAPALDPAPFSPARFPEVAA</sequence>
<evidence type="ECO:0000256" key="1">
    <source>
        <dbReference type="ARBA" id="ARBA00023002"/>
    </source>
</evidence>
<dbReference type="Gene3D" id="3.50.50.60">
    <property type="entry name" value="FAD/NAD(P)-binding domain"/>
    <property type="match status" value="1"/>
</dbReference>
<dbReference type="SUPFAM" id="SSF51905">
    <property type="entry name" value="FAD/NAD(P)-binding domain"/>
    <property type="match status" value="1"/>
</dbReference>
<dbReference type="Gene3D" id="3.30.9.10">
    <property type="entry name" value="D-Amino Acid Oxidase, subunit A, domain 2"/>
    <property type="match status" value="1"/>
</dbReference>
<evidence type="ECO:0000313" key="4">
    <source>
        <dbReference type="Proteomes" id="UP001595816"/>
    </source>
</evidence>
<dbReference type="InterPro" id="IPR006076">
    <property type="entry name" value="FAD-dep_OxRdtase"/>
</dbReference>
<feature type="domain" description="FAD dependent oxidoreductase" evidence="2">
    <location>
        <begin position="2"/>
        <end position="336"/>
    </location>
</feature>
<dbReference type="PANTHER" id="PTHR13847:SF287">
    <property type="entry name" value="FAD-DEPENDENT OXIDOREDUCTASE DOMAIN-CONTAINING PROTEIN 1"/>
    <property type="match status" value="1"/>
</dbReference>
<dbReference type="PANTHER" id="PTHR13847">
    <property type="entry name" value="SARCOSINE DEHYDROGENASE-RELATED"/>
    <property type="match status" value="1"/>
</dbReference>
<dbReference type="PROSITE" id="PS51257">
    <property type="entry name" value="PROKAR_LIPOPROTEIN"/>
    <property type="match status" value="1"/>
</dbReference>